<dbReference type="Proteomes" id="UP000192536">
    <property type="component" value="Unassembled WGS sequence"/>
</dbReference>
<organism evidence="5 6">
    <name type="scientific">Rouxiella badensis</name>
    <dbReference type="NCBI Taxonomy" id="1646377"/>
    <lineage>
        <taxon>Bacteria</taxon>
        <taxon>Pseudomonadati</taxon>
        <taxon>Pseudomonadota</taxon>
        <taxon>Gammaproteobacteria</taxon>
        <taxon>Enterobacterales</taxon>
        <taxon>Yersiniaceae</taxon>
        <taxon>Rouxiella</taxon>
    </lineage>
</organism>
<evidence type="ECO:0000256" key="2">
    <source>
        <dbReference type="ARBA" id="ARBA00023125"/>
    </source>
</evidence>
<accession>A0A1X0W9V3</accession>
<evidence type="ECO:0000259" key="4">
    <source>
        <dbReference type="PROSITE" id="PS50949"/>
    </source>
</evidence>
<reference evidence="5 6" key="1">
    <citation type="journal article" date="2017" name="Int. J. Syst. Evol. Microbiol.">
        <title>Rouxiella badensis sp. nov. and Rouxiella silvae sp. nov. isolated from peat bog soil in Germany and emendation of the genus description.</title>
        <authorList>
            <person name="Le Fleche-Mateos A."/>
            <person name="Kugler J.H."/>
            <person name="Hansen S.H."/>
            <person name="Syldatk C."/>
            <person name="Hausmann R."/>
            <person name="Lomprez F."/>
            <person name="Vandenbogaert M."/>
            <person name="Manuguerra J.C."/>
            <person name="Grimont P.A."/>
        </authorList>
    </citation>
    <scope>NUCLEOTIDE SEQUENCE [LARGE SCALE GENOMIC DNA]</scope>
    <source>
        <strain evidence="5 6">DSM 100043</strain>
    </source>
</reference>
<keyword evidence="3" id="KW-0804">Transcription</keyword>
<feature type="domain" description="HTH gntR-type" evidence="4">
    <location>
        <begin position="11"/>
        <end position="78"/>
    </location>
</feature>
<evidence type="ECO:0000256" key="1">
    <source>
        <dbReference type="ARBA" id="ARBA00023015"/>
    </source>
</evidence>
<dbReference type="InterPro" id="IPR000524">
    <property type="entry name" value="Tscrpt_reg_HTH_GntR"/>
</dbReference>
<keyword evidence="2" id="KW-0238">DNA-binding</keyword>
<keyword evidence="6" id="KW-1185">Reference proteome</keyword>
<dbReference type="InterPro" id="IPR011711">
    <property type="entry name" value="GntR_C"/>
</dbReference>
<dbReference type="Gene3D" id="1.20.120.530">
    <property type="entry name" value="GntR ligand-binding domain-like"/>
    <property type="match status" value="1"/>
</dbReference>
<comment type="caution">
    <text evidence="5">The sequence shown here is derived from an EMBL/GenBank/DDBJ whole genome shotgun (WGS) entry which is preliminary data.</text>
</comment>
<dbReference type="InterPro" id="IPR008920">
    <property type="entry name" value="TF_FadR/GntR_C"/>
</dbReference>
<name>A0A1X0W9V3_9GAMM</name>
<dbReference type="RefSeq" id="WP_084913258.1">
    <property type="nucleotide sequence ID" value="NZ_MRWE01000049.1"/>
</dbReference>
<proteinExistence type="predicted"/>
<dbReference type="GO" id="GO:0003700">
    <property type="term" value="F:DNA-binding transcription factor activity"/>
    <property type="evidence" value="ECO:0007669"/>
    <property type="project" value="InterPro"/>
</dbReference>
<sequence length="225" mass="24659">MSSEIGLVRAETLRFQVENVLRQAIVNWHFAPGERLVERELCEKLGVSRTSIREALRKLEAEKLVNILPHKGPIVASLSLKEAADLYAMRGLLEGFIAREFSQSASEADILALAAAIAQLRKVSLSEDRATVLQAKNAVYGIMLAHCGNELVTESLTTLHSRVNLLRATSLLQRDRLPESLREIDAVFQAIKARDGDAAENAARHHVANAQKSALQTLSSLSDAC</sequence>
<dbReference type="PANTHER" id="PTHR43537">
    <property type="entry name" value="TRANSCRIPTIONAL REGULATOR, GNTR FAMILY"/>
    <property type="match status" value="1"/>
</dbReference>
<evidence type="ECO:0000313" key="6">
    <source>
        <dbReference type="Proteomes" id="UP000192536"/>
    </source>
</evidence>
<dbReference type="STRING" id="1646377.BS640_20765"/>
<gene>
    <name evidence="5" type="ORF">BS640_20765</name>
</gene>
<dbReference type="EMBL" id="MRWE01000049">
    <property type="protein sequence ID" value="ORJ23567.1"/>
    <property type="molecule type" value="Genomic_DNA"/>
</dbReference>
<dbReference type="AlphaFoldDB" id="A0A1X0W9V3"/>
<protein>
    <submittedName>
        <fullName evidence="5">GntR family transcriptional regulator</fullName>
    </submittedName>
</protein>
<dbReference type="InterPro" id="IPR036388">
    <property type="entry name" value="WH-like_DNA-bd_sf"/>
</dbReference>
<evidence type="ECO:0000256" key="3">
    <source>
        <dbReference type="ARBA" id="ARBA00023163"/>
    </source>
</evidence>
<dbReference type="PRINTS" id="PR00035">
    <property type="entry name" value="HTHGNTR"/>
</dbReference>
<dbReference type="Pfam" id="PF00392">
    <property type="entry name" value="GntR"/>
    <property type="match status" value="1"/>
</dbReference>
<dbReference type="PANTHER" id="PTHR43537:SF24">
    <property type="entry name" value="GLUCONATE OPERON TRANSCRIPTIONAL REPRESSOR"/>
    <property type="match status" value="1"/>
</dbReference>
<dbReference type="SMART" id="SM00345">
    <property type="entry name" value="HTH_GNTR"/>
    <property type="match status" value="1"/>
</dbReference>
<dbReference type="Gene3D" id="1.10.10.10">
    <property type="entry name" value="Winged helix-like DNA-binding domain superfamily/Winged helix DNA-binding domain"/>
    <property type="match status" value="1"/>
</dbReference>
<evidence type="ECO:0000313" key="5">
    <source>
        <dbReference type="EMBL" id="ORJ23567.1"/>
    </source>
</evidence>
<keyword evidence="1" id="KW-0805">Transcription regulation</keyword>
<dbReference type="InterPro" id="IPR036390">
    <property type="entry name" value="WH_DNA-bd_sf"/>
</dbReference>
<dbReference type="GO" id="GO:0003677">
    <property type="term" value="F:DNA binding"/>
    <property type="evidence" value="ECO:0007669"/>
    <property type="project" value="UniProtKB-KW"/>
</dbReference>
<dbReference type="Pfam" id="PF07729">
    <property type="entry name" value="FCD"/>
    <property type="match status" value="1"/>
</dbReference>
<dbReference type="CDD" id="cd07377">
    <property type="entry name" value="WHTH_GntR"/>
    <property type="match status" value="1"/>
</dbReference>
<dbReference type="PROSITE" id="PS50949">
    <property type="entry name" value="HTH_GNTR"/>
    <property type="match status" value="1"/>
</dbReference>
<dbReference type="SUPFAM" id="SSF48008">
    <property type="entry name" value="GntR ligand-binding domain-like"/>
    <property type="match status" value="1"/>
</dbReference>
<dbReference type="SUPFAM" id="SSF46785">
    <property type="entry name" value="Winged helix' DNA-binding domain"/>
    <property type="match status" value="1"/>
</dbReference>
<dbReference type="SMART" id="SM00895">
    <property type="entry name" value="FCD"/>
    <property type="match status" value="1"/>
</dbReference>